<evidence type="ECO:0000256" key="1">
    <source>
        <dbReference type="ARBA" id="ARBA00004316"/>
    </source>
</evidence>
<feature type="domain" description="Doublecortin" evidence="7">
    <location>
        <begin position="14"/>
        <end position="93"/>
    </location>
</feature>
<feature type="compositionally biased region" description="Acidic residues" evidence="6">
    <location>
        <begin position="320"/>
        <end position="330"/>
    </location>
</feature>
<evidence type="ECO:0000256" key="5">
    <source>
        <dbReference type="ARBA" id="ARBA00023273"/>
    </source>
</evidence>
<feature type="region of interest" description="Disordered" evidence="6">
    <location>
        <begin position="209"/>
        <end position="375"/>
    </location>
</feature>
<dbReference type="GO" id="GO:0042461">
    <property type="term" value="P:photoreceptor cell development"/>
    <property type="evidence" value="ECO:0007669"/>
    <property type="project" value="TreeGrafter"/>
</dbReference>
<evidence type="ECO:0000256" key="3">
    <source>
        <dbReference type="ARBA" id="ARBA00022490"/>
    </source>
</evidence>
<evidence type="ECO:0000256" key="4">
    <source>
        <dbReference type="ARBA" id="ARBA00022737"/>
    </source>
</evidence>
<dbReference type="PROSITE" id="PS50309">
    <property type="entry name" value="DC"/>
    <property type="match status" value="1"/>
</dbReference>
<keyword evidence="4" id="KW-0677">Repeat</keyword>
<evidence type="ECO:0000256" key="2">
    <source>
        <dbReference type="ARBA" id="ARBA00004496"/>
    </source>
</evidence>
<dbReference type="PANTHER" id="PTHR23005">
    <property type="entry name" value="RETINITIS PIGMENTOSA 1 PROTEIN"/>
    <property type="match status" value="1"/>
</dbReference>
<feature type="region of interest" description="Disordered" evidence="6">
    <location>
        <begin position="408"/>
        <end position="458"/>
    </location>
</feature>
<evidence type="ECO:0000313" key="9">
    <source>
        <dbReference type="WBParaSite" id="PSAMB.scaffold3915size16429.g22962.t2"/>
    </source>
</evidence>
<dbReference type="GO" id="GO:0005930">
    <property type="term" value="C:axoneme"/>
    <property type="evidence" value="ECO:0007669"/>
    <property type="project" value="TreeGrafter"/>
</dbReference>
<feature type="compositionally biased region" description="Polar residues" evidence="6">
    <location>
        <begin position="209"/>
        <end position="221"/>
    </location>
</feature>
<dbReference type="WBParaSite" id="PSAMB.scaffold3915size16429.g22962.t2">
    <property type="protein sequence ID" value="PSAMB.scaffold3915size16429.g22962.t2"/>
    <property type="gene ID" value="PSAMB.scaffold3915size16429.g22962"/>
</dbReference>
<dbReference type="InterPro" id="IPR036572">
    <property type="entry name" value="Doublecortin_dom_sf"/>
</dbReference>
<dbReference type="Gene3D" id="3.10.20.230">
    <property type="entry name" value="Doublecortin domain"/>
    <property type="match status" value="1"/>
</dbReference>
<feature type="compositionally biased region" description="Basic and acidic residues" evidence="6">
    <location>
        <begin position="348"/>
        <end position="375"/>
    </location>
</feature>
<reference evidence="9" key="1">
    <citation type="submission" date="2022-11" db="UniProtKB">
        <authorList>
            <consortium name="WormBaseParasite"/>
        </authorList>
    </citation>
    <scope>IDENTIFICATION</scope>
</reference>
<dbReference type="PROSITE" id="PS50096">
    <property type="entry name" value="IQ"/>
    <property type="match status" value="1"/>
</dbReference>
<organism evidence="8 9">
    <name type="scientific">Plectus sambesii</name>
    <dbReference type="NCBI Taxonomy" id="2011161"/>
    <lineage>
        <taxon>Eukaryota</taxon>
        <taxon>Metazoa</taxon>
        <taxon>Ecdysozoa</taxon>
        <taxon>Nematoda</taxon>
        <taxon>Chromadorea</taxon>
        <taxon>Plectida</taxon>
        <taxon>Plectina</taxon>
        <taxon>Plectoidea</taxon>
        <taxon>Plectidae</taxon>
        <taxon>Plectus</taxon>
    </lineage>
</organism>
<keyword evidence="3" id="KW-0963">Cytoplasm</keyword>
<dbReference type="Pfam" id="PF03607">
    <property type="entry name" value="DCX"/>
    <property type="match status" value="1"/>
</dbReference>
<feature type="region of interest" description="Disordered" evidence="6">
    <location>
        <begin position="130"/>
        <end position="165"/>
    </location>
</feature>
<dbReference type="SMART" id="SM00537">
    <property type="entry name" value="DCX"/>
    <property type="match status" value="1"/>
</dbReference>
<dbReference type="PANTHER" id="PTHR23005:SF5">
    <property type="entry name" value="NUP637, PUTATIVE-RELATED"/>
    <property type="match status" value="1"/>
</dbReference>
<comment type="subcellular location">
    <subcellularLocation>
        <location evidence="1">Cell projection</location>
    </subcellularLocation>
    <subcellularLocation>
        <location evidence="2">Cytoplasm</location>
    </subcellularLocation>
</comment>
<evidence type="ECO:0000256" key="6">
    <source>
        <dbReference type="SAM" id="MobiDB-lite"/>
    </source>
</evidence>
<dbReference type="InterPro" id="IPR003533">
    <property type="entry name" value="Doublecortin_dom"/>
</dbReference>
<dbReference type="GO" id="GO:0035556">
    <property type="term" value="P:intracellular signal transduction"/>
    <property type="evidence" value="ECO:0007669"/>
    <property type="project" value="InterPro"/>
</dbReference>
<dbReference type="GO" id="GO:0035082">
    <property type="term" value="P:axoneme assembly"/>
    <property type="evidence" value="ECO:0007669"/>
    <property type="project" value="TreeGrafter"/>
</dbReference>
<keyword evidence="8" id="KW-1185">Reference proteome</keyword>
<proteinExistence type="predicted"/>
<dbReference type="Proteomes" id="UP000887566">
    <property type="component" value="Unplaced"/>
</dbReference>
<name>A0A914WEN9_9BILA</name>
<evidence type="ECO:0000313" key="8">
    <source>
        <dbReference type="Proteomes" id="UP000887566"/>
    </source>
</evidence>
<accession>A0A914WEN9</accession>
<sequence length="458" mass="50770">MMRVAEDARPRTTKNVYVYKAGDRYFSGIRVPVNLRRYRTVDALLDDLTAKVPGLNRGARVLSTSRGKHSIQQLDQLEHLGSYLCSDRPPRVPRFDWKQIVSNPIEYQFRGNYRAAYGGNASKVIALNSTNEESASERPPSRAQSDPGNKPKRITEKHNSMGDKTLVPLDKSKLKHKQRIKVNVKKAWSPEDLPDFEVEANQKLKTNEKQLATKSTASPAASESILVSERKKAALGTSATSEQDFYQVRSKEEYGSRNDLQGSNTNEADEKGQDEIPQADADEDDKERLVAAPNERSSDVDSISAQRRPESGGTSKPDDADVAAVEDEEGDAAHPVQHDEVASLLKVDSARKTTEDEIINESKETDAESALERRAAEDEEYAAVFTNTNENNEAAIKIQTAFRNRLAQKEAERRSSVRTAEAAPVAPLVTERPLSSYRPETGDSSSTFWPSTPLPGQV</sequence>
<dbReference type="SUPFAM" id="SSF89837">
    <property type="entry name" value="Doublecortin (DC)"/>
    <property type="match status" value="1"/>
</dbReference>
<protein>
    <submittedName>
        <fullName evidence="9">Doublecortin domain-containing protein</fullName>
    </submittedName>
</protein>
<keyword evidence="5" id="KW-0966">Cell projection</keyword>
<evidence type="ECO:0000259" key="7">
    <source>
        <dbReference type="PROSITE" id="PS50309"/>
    </source>
</evidence>
<dbReference type="AlphaFoldDB" id="A0A914WEN9"/>